<evidence type="ECO:0000313" key="2">
    <source>
        <dbReference type="EMBL" id="PQP98293.1"/>
    </source>
</evidence>
<feature type="region of interest" description="Disordered" evidence="1">
    <location>
        <begin position="75"/>
        <end position="127"/>
    </location>
</feature>
<feature type="compositionally biased region" description="Low complexity" evidence="1">
    <location>
        <begin position="91"/>
        <end position="100"/>
    </location>
</feature>
<proteinExistence type="predicted"/>
<dbReference type="AlphaFoldDB" id="A0A314Y385"/>
<name>A0A314Y385_PRUYE</name>
<sequence>MMHIRGSLRVALSVGNLMREIVSVNYQTFCSADQLAASEKSSASGSSGHGGLKPPILFQRRRNLVKAVVPVSPMLRAVSPSKANEPEGTIPPSSSTTHPTAGKRSLSEEVESDGGNPIELGLSCGGF</sequence>
<comment type="caution">
    <text evidence="2">The sequence shown here is derived from an EMBL/GenBank/DDBJ whole genome shotgun (WGS) entry which is preliminary data.</text>
</comment>
<evidence type="ECO:0000313" key="3">
    <source>
        <dbReference type="Proteomes" id="UP000250321"/>
    </source>
</evidence>
<protein>
    <submittedName>
        <fullName evidence="2">Uncharacterized protein</fullName>
    </submittedName>
</protein>
<dbReference type="EMBL" id="PJQY01001908">
    <property type="protein sequence ID" value="PQP98293.1"/>
    <property type="molecule type" value="Genomic_DNA"/>
</dbReference>
<keyword evidence="3" id="KW-1185">Reference proteome</keyword>
<evidence type="ECO:0000256" key="1">
    <source>
        <dbReference type="SAM" id="MobiDB-lite"/>
    </source>
</evidence>
<organism evidence="2 3">
    <name type="scientific">Prunus yedoensis var. nudiflora</name>
    <dbReference type="NCBI Taxonomy" id="2094558"/>
    <lineage>
        <taxon>Eukaryota</taxon>
        <taxon>Viridiplantae</taxon>
        <taxon>Streptophyta</taxon>
        <taxon>Embryophyta</taxon>
        <taxon>Tracheophyta</taxon>
        <taxon>Spermatophyta</taxon>
        <taxon>Magnoliopsida</taxon>
        <taxon>eudicotyledons</taxon>
        <taxon>Gunneridae</taxon>
        <taxon>Pentapetalae</taxon>
        <taxon>rosids</taxon>
        <taxon>fabids</taxon>
        <taxon>Rosales</taxon>
        <taxon>Rosaceae</taxon>
        <taxon>Amygdaloideae</taxon>
        <taxon>Amygdaleae</taxon>
        <taxon>Prunus</taxon>
    </lineage>
</organism>
<dbReference type="Proteomes" id="UP000250321">
    <property type="component" value="Unassembled WGS sequence"/>
</dbReference>
<reference evidence="2 3" key="1">
    <citation type="submission" date="2018-02" db="EMBL/GenBank/DDBJ databases">
        <title>Draft genome of wild Prunus yedoensis var. nudiflora.</title>
        <authorList>
            <person name="Baek S."/>
            <person name="Kim J.-H."/>
            <person name="Choi K."/>
            <person name="Kim G.-B."/>
            <person name="Cho A."/>
            <person name="Jang H."/>
            <person name="Shin C.-H."/>
            <person name="Yu H.-J."/>
            <person name="Mun J.-H."/>
        </authorList>
    </citation>
    <scope>NUCLEOTIDE SEQUENCE [LARGE SCALE GENOMIC DNA]</scope>
    <source>
        <strain evidence="3">cv. Jeju island</strain>
        <tissue evidence="2">Leaf</tissue>
    </source>
</reference>
<gene>
    <name evidence="2" type="ORF">Pyn_37594</name>
</gene>
<accession>A0A314Y385</accession>